<evidence type="ECO:0000313" key="1">
    <source>
        <dbReference type="EMBL" id="CAB4867846.1"/>
    </source>
</evidence>
<organism evidence="1">
    <name type="scientific">freshwater metagenome</name>
    <dbReference type="NCBI Taxonomy" id="449393"/>
    <lineage>
        <taxon>unclassified sequences</taxon>
        <taxon>metagenomes</taxon>
        <taxon>ecological metagenomes</taxon>
    </lineage>
</organism>
<reference evidence="1" key="1">
    <citation type="submission" date="2020-05" db="EMBL/GenBank/DDBJ databases">
        <authorList>
            <person name="Chiriac C."/>
            <person name="Salcher M."/>
            <person name="Ghai R."/>
            <person name="Kavagutti S V."/>
        </authorList>
    </citation>
    <scope>NUCLEOTIDE SEQUENCE</scope>
</reference>
<proteinExistence type="predicted"/>
<accession>A0A6J7DBG3</accession>
<dbReference type="AlphaFoldDB" id="A0A6J7DBG3"/>
<sequence length="57" mass="6791">MNRRIKVKYQRAGLALFECINSNDYLLTRFNSRTALRVRLHHLLLHIAAINRRDRAT</sequence>
<dbReference type="EMBL" id="CAFBLV010000070">
    <property type="protein sequence ID" value="CAB4867846.1"/>
    <property type="molecule type" value="Genomic_DNA"/>
</dbReference>
<gene>
    <name evidence="1" type="ORF">UFOPK3425_00478</name>
</gene>
<name>A0A6J7DBG3_9ZZZZ</name>
<protein>
    <submittedName>
        <fullName evidence="1">Unannotated protein</fullName>
    </submittedName>
</protein>